<dbReference type="PROSITE" id="PS51202">
    <property type="entry name" value="RCK_C"/>
    <property type="match status" value="1"/>
</dbReference>
<protein>
    <submittedName>
        <fullName evidence="2">Cation:proton antiporter regulatory subunit</fullName>
    </submittedName>
</protein>
<evidence type="ECO:0000313" key="2">
    <source>
        <dbReference type="EMBL" id="MFD0802766.1"/>
    </source>
</evidence>
<name>A0ABW3BHI4_9ACTN</name>
<dbReference type="SUPFAM" id="SSF116726">
    <property type="entry name" value="TrkA C-terminal domain-like"/>
    <property type="match status" value="1"/>
</dbReference>
<dbReference type="InterPro" id="IPR006037">
    <property type="entry name" value="RCK_C"/>
</dbReference>
<keyword evidence="3" id="KW-1185">Reference proteome</keyword>
<dbReference type="PIRSF" id="PIRSF005028">
    <property type="entry name" value="KhtT"/>
    <property type="match status" value="1"/>
</dbReference>
<gene>
    <name evidence="2" type="ORF">ACFQZU_15760</name>
</gene>
<accession>A0ABW3BHI4</accession>
<comment type="caution">
    <text evidence="2">The sequence shown here is derived from an EMBL/GenBank/DDBJ whole genome shotgun (WGS) entry which is preliminary data.</text>
</comment>
<evidence type="ECO:0000259" key="1">
    <source>
        <dbReference type="PROSITE" id="PS51202"/>
    </source>
</evidence>
<reference evidence="3" key="1">
    <citation type="journal article" date="2019" name="Int. J. Syst. Evol. Microbiol.">
        <title>The Global Catalogue of Microorganisms (GCM) 10K type strain sequencing project: providing services to taxonomists for standard genome sequencing and annotation.</title>
        <authorList>
            <consortium name="The Broad Institute Genomics Platform"/>
            <consortium name="The Broad Institute Genome Sequencing Center for Infectious Disease"/>
            <person name="Wu L."/>
            <person name="Ma J."/>
        </authorList>
    </citation>
    <scope>NUCLEOTIDE SEQUENCE [LARGE SCALE GENOMIC DNA]</scope>
    <source>
        <strain evidence="3">CCUG 63369</strain>
    </source>
</reference>
<dbReference type="Pfam" id="PF02080">
    <property type="entry name" value="TrkA_C"/>
    <property type="match status" value="1"/>
</dbReference>
<dbReference type="Gene3D" id="3.30.70.1450">
    <property type="entry name" value="Regulator of K+ conductance, C-terminal domain"/>
    <property type="match status" value="1"/>
</dbReference>
<organism evidence="2 3">
    <name type="scientific">Streptomonospora algeriensis</name>
    <dbReference type="NCBI Taxonomy" id="995084"/>
    <lineage>
        <taxon>Bacteria</taxon>
        <taxon>Bacillati</taxon>
        <taxon>Actinomycetota</taxon>
        <taxon>Actinomycetes</taxon>
        <taxon>Streptosporangiales</taxon>
        <taxon>Nocardiopsidaceae</taxon>
        <taxon>Streptomonospora</taxon>
    </lineage>
</organism>
<dbReference type="Pfam" id="PF25991">
    <property type="entry name" value="KhtT_N"/>
    <property type="match status" value="1"/>
</dbReference>
<feature type="domain" description="RCK C-terminal" evidence="1">
    <location>
        <begin position="73"/>
        <end position="159"/>
    </location>
</feature>
<dbReference type="Proteomes" id="UP001596956">
    <property type="component" value="Unassembled WGS sequence"/>
</dbReference>
<dbReference type="PANTHER" id="PTHR30445">
    <property type="entry name" value="K(+)_H(+) ANTIPORTER SUBUNIT KHTT"/>
    <property type="match status" value="1"/>
</dbReference>
<dbReference type="InterPro" id="IPR026278">
    <property type="entry name" value="KhtT"/>
</dbReference>
<evidence type="ECO:0000313" key="3">
    <source>
        <dbReference type="Proteomes" id="UP001596956"/>
    </source>
</evidence>
<dbReference type="EMBL" id="JBHTHR010000591">
    <property type="protein sequence ID" value="MFD0802766.1"/>
    <property type="molecule type" value="Genomic_DNA"/>
</dbReference>
<dbReference type="PANTHER" id="PTHR30445:SF8">
    <property type="entry name" value="K(+)_H(+) ANTIPORTER SUBUNIT KHTT"/>
    <property type="match status" value="1"/>
</dbReference>
<sequence>MEVTEILLPGVGIRYEFTTSGGARVGVVTRRSGDTELLVYGSGDPDTPRHLLHLSRDESEAVAEMLGAPRVAERFADLTREVPGLVSGQIEVAEDSPYRDRTLSDTRARTRTGASIVAIVRGDAVIASPTPAQQLHAGDVLVVVGTDEGIAGVERIVGAS</sequence>
<dbReference type="InterPro" id="IPR036721">
    <property type="entry name" value="RCK_C_sf"/>
</dbReference>
<dbReference type="InterPro" id="IPR050144">
    <property type="entry name" value="AAE_transporter"/>
</dbReference>
<proteinExistence type="predicted"/>
<dbReference type="InterPro" id="IPR058776">
    <property type="entry name" value="KhtT-like_N"/>
</dbReference>